<keyword evidence="2" id="KW-1185">Reference proteome</keyword>
<evidence type="ECO:0000313" key="2">
    <source>
        <dbReference type="Proteomes" id="UP001647509"/>
    </source>
</evidence>
<gene>
    <name evidence="1" type="ORF">KO493_04550</name>
</gene>
<dbReference type="EMBL" id="JAHKPD010000008">
    <property type="protein sequence ID" value="MBU2949964.1"/>
    <property type="molecule type" value="Genomic_DNA"/>
</dbReference>
<accession>A0ACC5U6N7</accession>
<protein>
    <submittedName>
        <fullName evidence="1">M56 family metallopeptidase</fullName>
    </submittedName>
</protein>
<evidence type="ECO:0000313" key="1">
    <source>
        <dbReference type="EMBL" id="MBU2949964.1"/>
    </source>
</evidence>
<reference evidence="1" key="1">
    <citation type="submission" date="2021-05" db="EMBL/GenBank/DDBJ databases">
        <title>Draft genomes of bacteria isolated from model marine particles.</title>
        <authorList>
            <person name="Datta M.S."/>
            <person name="Schwartzman J.A."/>
            <person name="Enke T.N."/>
            <person name="Saavedra J."/>
            <person name="Cermak N."/>
            <person name="Cordero O.X."/>
        </authorList>
    </citation>
    <scope>NUCLEOTIDE SEQUENCE</scope>
    <source>
        <strain evidence="1">I2M19</strain>
    </source>
</reference>
<dbReference type="Proteomes" id="UP001647509">
    <property type="component" value="Unassembled WGS sequence"/>
</dbReference>
<sequence>MAHYIIQLVGFQFLFLIIYDVFLKNETFFSCNRIYLLSTALLSMMLPFIKVHSFKALISDEYVIALPEVVLGQGLAEVQGANAFEFTLFNATWSYLHGVFLLGVFVATIIFLIKIAKIFILINRNPNKRKAPVVFVKLGNSNVAYSFFNFIFLGTLLNPEDEAAVIRHELVHVKQWHSLDLLFFELLRIVFWFSPMVYMYQKRVMTLHEFLADSGAVRNHDKSKYYQNLLSQIFETKNISFINPFFKQSLIKKRIVMLQKSKSKQVNLLKFTLLIPVVLGMLFYTSCQEEPDAKVEVHSNQDSKSAVEMSETQELFLKEKEKFKNATDVPFSLVDQVPVFPGCEDAPIEEQRDCISKTISMFVNNNFNTEVANSLNLKGRQRVNVMFKLNTDGQVVEVASRASHPKLEAEAIRVIEALPVFKPGMNKGKPVNVLYSLPIIFKPQS</sequence>
<comment type="caution">
    <text evidence="1">The sequence shown here is derived from an EMBL/GenBank/DDBJ whole genome shotgun (WGS) entry which is preliminary data.</text>
</comment>
<organism evidence="1 2">
    <name type="scientific">Pseudotamlana agarivorans</name>
    <dbReference type="NCBI Taxonomy" id="481183"/>
    <lineage>
        <taxon>Bacteria</taxon>
        <taxon>Pseudomonadati</taxon>
        <taxon>Bacteroidota</taxon>
        <taxon>Flavobacteriia</taxon>
        <taxon>Flavobacteriales</taxon>
        <taxon>Flavobacteriaceae</taxon>
        <taxon>Pseudotamlana</taxon>
    </lineage>
</organism>
<proteinExistence type="predicted"/>
<name>A0ACC5U6N7_9FLAO</name>